<dbReference type="AlphaFoldDB" id="A0A9J5WLB7"/>
<accession>A0A9J5WLB7</accession>
<dbReference type="EMBL" id="JACXVP010000011">
    <property type="protein sequence ID" value="KAG5576314.1"/>
    <property type="molecule type" value="Genomic_DNA"/>
</dbReference>
<protein>
    <submittedName>
        <fullName evidence="2">Uncharacterized protein</fullName>
    </submittedName>
</protein>
<dbReference type="Proteomes" id="UP000824120">
    <property type="component" value="Chromosome 11"/>
</dbReference>
<evidence type="ECO:0000256" key="1">
    <source>
        <dbReference type="SAM" id="MobiDB-lite"/>
    </source>
</evidence>
<keyword evidence="3" id="KW-1185">Reference proteome</keyword>
<organism evidence="2 3">
    <name type="scientific">Solanum commersonii</name>
    <name type="common">Commerson's wild potato</name>
    <name type="synonym">Commerson's nightshade</name>
    <dbReference type="NCBI Taxonomy" id="4109"/>
    <lineage>
        <taxon>Eukaryota</taxon>
        <taxon>Viridiplantae</taxon>
        <taxon>Streptophyta</taxon>
        <taxon>Embryophyta</taxon>
        <taxon>Tracheophyta</taxon>
        <taxon>Spermatophyta</taxon>
        <taxon>Magnoliopsida</taxon>
        <taxon>eudicotyledons</taxon>
        <taxon>Gunneridae</taxon>
        <taxon>Pentapetalae</taxon>
        <taxon>asterids</taxon>
        <taxon>lamiids</taxon>
        <taxon>Solanales</taxon>
        <taxon>Solanaceae</taxon>
        <taxon>Solanoideae</taxon>
        <taxon>Solaneae</taxon>
        <taxon>Solanum</taxon>
    </lineage>
</organism>
<reference evidence="2 3" key="1">
    <citation type="submission" date="2020-09" db="EMBL/GenBank/DDBJ databases">
        <title>De no assembly of potato wild relative species, Solanum commersonii.</title>
        <authorList>
            <person name="Cho K."/>
        </authorList>
    </citation>
    <scope>NUCLEOTIDE SEQUENCE [LARGE SCALE GENOMIC DNA]</scope>
    <source>
        <strain evidence="2">LZ3.2</strain>
        <tissue evidence="2">Leaf</tissue>
    </source>
</reference>
<evidence type="ECO:0000313" key="3">
    <source>
        <dbReference type="Proteomes" id="UP000824120"/>
    </source>
</evidence>
<gene>
    <name evidence="2" type="ORF">H5410_056448</name>
</gene>
<proteinExistence type="predicted"/>
<name>A0A9J5WLB7_SOLCO</name>
<feature type="region of interest" description="Disordered" evidence="1">
    <location>
        <begin position="41"/>
        <end position="67"/>
    </location>
</feature>
<feature type="compositionally biased region" description="Polar residues" evidence="1">
    <location>
        <begin position="53"/>
        <end position="67"/>
    </location>
</feature>
<comment type="caution">
    <text evidence="2">The sequence shown here is derived from an EMBL/GenBank/DDBJ whole genome shotgun (WGS) entry which is preliminary data.</text>
</comment>
<evidence type="ECO:0000313" key="2">
    <source>
        <dbReference type="EMBL" id="KAG5576314.1"/>
    </source>
</evidence>
<sequence>MSFLPKNFIDIRQHLSYGVGWSRLESQPIFKVKRSSEHTSIKTFAMEPVGPDGQTSPFSRLNEPQSG</sequence>